<reference evidence="2 3" key="1">
    <citation type="submission" date="2006-12" db="EMBL/GenBank/DDBJ databases">
        <title>Genomic analysis of Burkholderia ambifaria phage BcepF1, a member of the Bcep781- like phage supergroup.</title>
        <authorList>
            <person name="Summer E.J."/>
            <person name="Robinson S."/>
            <person name="Haines C."/>
            <person name="Adams B."/>
            <person name="Daggett M."/>
            <person name="Landua J."/>
            <person name="Swanson S."/>
            <person name="Vorndam W."/>
            <person name="Morrison W."/>
            <person name="Nail K."/>
            <person name="Gonzalez C."/>
            <person name="Young R."/>
        </authorList>
    </citation>
    <scope>NUCLEOTIDE SEQUENCE [LARGE SCALE GENOMIC DNA]</scope>
</reference>
<proteinExistence type="predicted"/>
<keyword evidence="1" id="KW-0812">Transmembrane</keyword>
<organism evidence="2 3">
    <name type="scientific">Burkholderia phage BcepF1</name>
    <dbReference type="NCBI Taxonomy" id="2886897"/>
    <lineage>
        <taxon>Viruses</taxon>
        <taxon>Duplodnaviria</taxon>
        <taxon>Heunggongvirae</taxon>
        <taxon>Uroviricota</taxon>
        <taxon>Caudoviricetes</taxon>
        <taxon>Lindbergviridae</taxon>
        <taxon>Bcepfunavirus</taxon>
        <taxon>Bcepfunavirus bcepF1</taxon>
    </lineage>
</organism>
<protein>
    <submittedName>
        <fullName evidence="2">Membrane protein</fullName>
    </submittedName>
</protein>
<dbReference type="KEGG" id="vg:4818333"/>
<accession>A1YZS3</accession>
<dbReference type="RefSeq" id="YP_001039703.1">
    <property type="nucleotide sequence ID" value="NC_009015.1"/>
</dbReference>
<evidence type="ECO:0000313" key="3">
    <source>
        <dbReference type="Proteomes" id="UP000001793"/>
    </source>
</evidence>
<evidence type="ECO:0000313" key="2">
    <source>
        <dbReference type="EMBL" id="ABL96750.1"/>
    </source>
</evidence>
<keyword evidence="1" id="KW-1133">Transmembrane helix</keyword>
<dbReference type="GeneID" id="4818333"/>
<keyword evidence="1" id="KW-0472">Membrane</keyword>
<gene>
    <name evidence="2" type="ORF">BcepF1.019</name>
</gene>
<dbReference type="EMBL" id="EF153632">
    <property type="protein sequence ID" value="ABL96750.1"/>
    <property type="molecule type" value="Genomic_DNA"/>
</dbReference>
<name>A1YZS3_9CAUD</name>
<dbReference type="Proteomes" id="UP000001793">
    <property type="component" value="Segment"/>
</dbReference>
<keyword evidence="3" id="KW-1185">Reference proteome</keyword>
<feature type="transmembrane region" description="Helical" evidence="1">
    <location>
        <begin position="121"/>
        <end position="143"/>
    </location>
</feature>
<evidence type="ECO:0000256" key="1">
    <source>
        <dbReference type="SAM" id="Phobius"/>
    </source>
</evidence>
<sequence>MRSTMRANANGHRLRKTTICCRSSGAVCDRVMAFRKRSSAGTSTRFRLTSGFLASISRTRTNLSCLLACAGSIASSTSTNRGTTNDHHHRLFDARLHHGRNPRRDRHHLVGSSGGHVMNTWLVAGAFLAFYVWVVMPILSYFFGKSDES</sequence>